<dbReference type="PANTHER" id="PTHR40111:SF1">
    <property type="entry name" value="CEPHALOSPORIN-C DEACETYLASE"/>
    <property type="match status" value="1"/>
</dbReference>
<sequence length="325" mass="37044">MQIPGFSFEELRSYQPLLTKEDDFDRFWRERVKENEQYRLNVTTKERSYPVEGIKVYDVYFDGFRNSRIHAAYVCPENVKNDAPVALIFHGYNWNTLQPNYAFKYAVQGIPALMVEVRGQNHLSPDMNHYEHGHAAGWMSMGLSEPDHYYYSFVYMDCFRSADVAVQLSGGKKVFVEGGSQGGGLAIATAALRDDILFALCDIPFLTQFEHSVRAATEGPYTELAHYFKVHDPAYESGKSVYSTLSYVDCLNLAEKVTCPVFMSIGLEDPVCPPQSGFALFNYLGGRKEIRTYPHYGHEVPAVHEEEKLAFVAAMIEQNRIKEKF</sequence>
<protein>
    <submittedName>
        <fullName evidence="2">Acetylxylan esterase</fullName>
    </submittedName>
</protein>
<evidence type="ECO:0000313" key="2">
    <source>
        <dbReference type="EMBL" id="MDZ5710685.1"/>
    </source>
</evidence>
<dbReference type="Pfam" id="PF05448">
    <property type="entry name" value="AXE1"/>
    <property type="match status" value="1"/>
</dbReference>
<gene>
    <name evidence="2" type="ORF">UFB30_00570</name>
</gene>
<dbReference type="SUPFAM" id="SSF53474">
    <property type="entry name" value="alpha/beta-Hydrolases"/>
    <property type="match status" value="1"/>
</dbReference>
<comment type="caution">
    <text evidence="2">The sequence shown here is derived from an EMBL/GenBank/DDBJ whole genome shotgun (WGS) entry which is preliminary data.</text>
</comment>
<keyword evidence="3" id="KW-1185">Reference proteome</keyword>
<dbReference type="InterPro" id="IPR008391">
    <property type="entry name" value="AXE1_dom"/>
</dbReference>
<dbReference type="Proteomes" id="UP001292084">
    <property type="component" value="Unassembled WGS sequence"/>
</dbReference>
<evidence type="ECO:0000313" key="3">
    <source>
        <dbReference type="Proteomes" id="UP001292084"/>
    </source>
</evidence>
<feature type="domain" description="Acetyl xylan esterase" evidence="1">
    <location>
        <begin position="1"/>
        <end position="311"/>
    </location>
</feature>
<evidence type="ECO:0000259" key="1">
    <source>
        <dbReference type="Pfam" id="PF05448"/>
    </source>
</evidence>
<accession>A0ABU5KIY0</accession>
<dbReference type="RefSeq" id="WP_322419726.1">
    <property type="nucleotide sequence ID" value="NZ_JAXQNN010000001.1"/>
</dbReference>
<dbReference type="InterPro" id="IPR029058">
    <property type="entry name" value="AB_hydrolase_fold"/>
</dbReference>
<dbReference type="InterPro" id="IPR039069">
    <property type="entry name" value="CE7"/>
</dbReference>
<dbReference type="PANTHER" id="PTHR40111">
    <property type="entry name" value="CEPHALOSPORIN-C DEACETYLASE"/>
    <property type="match status" value="1"/>
</dbReference>
<organism evidence="2 3">
    <name type="scientific">Jeotgalibacillus haloalkalitolerans</name>
    <dbReference type="NCBI Taxonomy" id="3104292"/>
    <lineage>
        <taxon>Bacteria</taxon>
        <taxon>Bacillati</taxon>
        <taxon>Bacillota</taxon>
        <taxon>Bacilli</taxon>
        <taxon>Bacillales</taxon>
        <taxon>Caryophanaceae</taxon>
        <taxon>Jeotgalibacillus</taxon>
    </lineage>
</organism>
<reference evidence="2 3" key="1">
    <citation type="submission" date="2023-12" db="EMBL/GenBank/DDBJ databases">
        <title>Jeotgalibacillus haloalkaliphilus sp. nov., a novel salt-tolerant bacteria, isolated from the estuary of the Fenhe River into the Yellow River.</title>
        <authorList>
            <person name="Li Y."/>
        </authorList>
    </citation>
    <scope>NUCLEOTIDE SEQUENCE [LARGE SCALE GENOMIC DNA]</scope>
    <source>
        <strain evidence="2 3">HH7-29</strain>
    </source>
</reference>
<name>A0ABU5KIY0_9BACL</name>
<dbReference type="Gene3D" id="3.40.50.1820">
    <property type="entry name" value="alpha/beta hydrolase"/>
    <property type="match status" value="1"/>
</dbReference>
<dbReference type="EMBL" id="JAXQNN010000001">
    <property type="protein sequence ID" value="MDZ5710685.1"/>
    <property type="molecule type" value="Genomic_DNA"/>
</dbReference>
<proteinExistence type="predicted"/>